<keyword evidence="1" id="KW-0520">NAD</keyword>
<dbReference type="SUPFAM" id="SSF52949">
    <property type="entry name" value="Macro domain-like"/>
    <property type="match status" value="1"/>
</dbReference>
<evidence type="ECO:0000259" key="4">
    <source>
        <dbReference type="PROSITE" id="PS51154"/>
    </source>
</evidence>
<organism evidence="5 6">
    <name type="scientific">Lymnaea stagnalis</name>
    <name type="common">Great pond snail</name>
    <name type="synonym">Helix stagnalis</name>
    <dbReference type="NCBI Taxonomy" id="6523"/>
    <lineage>
        <taxon>Eukaryota</taxon>
        <taxon>Metazoa</taxon>
        <taxon>Spiralia</taxon>
        <taxon>Lophotrochozoa</taxon>
        <taxon>Mollusca</taxon>
        <taxon>Gastropoda</taxon>
        <taxon>Heterobranchia</taxon>
        <taxon>Euthyneura</taxon>
        <taxon>Panpulmonata</taxon>
        <taxon>Hygrophila</taxon>
        <taxon>Lymnaeoidea</taxon>
        <taxon>Lymnaeidae</taxon>
        <taxon>Lymnaea</taxon>
    </lineage>
</organism>
<dbReference type="EC" id="2.4.2.-" evidence="1"/>
<evidence type="ECO:0000256" key="1">
    <source>
        <dbReference type="RuleBase" id="RU362114"/>
    </source>
</evidence>
<feature type="compositionally biased region" description="Basic and acidic residues" evidence="2">
    <location>
        <begin position="191"/>
        <end position="205"/>
    </location>
</feature>
<dbReference type="Pfam" id="PF00644">
    <property type="entry name" value="PARP"/>
    <property type="match status" value="1"/>
</dbReference>
<feature type="compositionally biased region" description="Acidic residues" evidence="2">
    <location>
        <begin position="206"/>
        <end position="221"/>
    </location>
</feature>
<evidence type="ECO:0000256" key="2">
    <source>
        <dbReference type="SAM" id="MobiDB-lite"/>
    </source>
</evidence>
<keyword evidence="1" id="KW-0808">Transferase</keyword>
<accession>A0AAV2H1C3</accession>
<keyword evidence="6" id="KW-1185">Reference proteome</keyword>
<gene>
    <name evidence="5" type="ORF">GSLYS_00001343001</name>
</gene>
<feature type="compositionally biased region" description="Polar residues" evidence="2">
    <location>
        <begin position="255"/>
        <end position="267"/>
    </location>
</feature>
<dbReference type="EMBL" id="CAXITT010000013">
    <property type="protein sequence ID" value="CAL1527166.1"/>
    <property type="molecule type" value="Genomic_DNA"/>
</dbReference>
<evidence type="ECO:0000313" key="5">
    <source>
        <dbReference type="EMBL" id="CAL1527166.1"/>
    </source>
</evidence>
<dbReference type="Gene3D" id="3.40.220.10">
    <property type="entry name" value="Leucine Aminopeptidase, subunit E, domain 1"/>
    <property type="match status" value="1"/>
</dbReference>
<dbReference type="GO" id="GO:0003950">
    <property type="term" value="F:NAD+ poly-ADP-ribosyltransferase activity"/>
    <property type="evidence" value="ECO:0007669"/>
    <property type="project" value="UniProtKB-UniRule"/>
</dbReference>
<dbReference type="GO" id="GO:0005634">
    <property type="term" value="C:nucleus"/>
    <property type="evidence" value="ECO:0007669"/>
    <property type="project" value="TreeGrafter"/>
</dbReference>
<feature type="compositionally biased region" description="Basic and acidic residues" evidence="2">
    <location>
        <begin position="287"/>
        <end position="321"/>
    </location>
</feature>
<dbReference type="GO" id="GO:1990404">
    <property type="term" value="F:NAD+-protein mono-ADP-ribosyltransferase activity"/>
    <property type="evidence" value="ECO:0007669"/>
    <property type="project" value="TreeGrafter"/>
</dbReference>
<feature type="region of interest" description="Disordered" evidence="2">
    <location>
        <begin position="190"/>
        <end position="321"/>
    </location>
</feature>
<dbReference type="PANTHER" id="PTHR45740:SF2">
    <property type="entry name" value="POLY [ADP-RIBOSE] POLYMERASE"/>
    <property type="match status" value="1"/>
</dbReference>
<dbReference type="Proteomes" id="UP001497497">
    <property type="component" value="Unassembled WGS sequence"/>
</dbReference>
<proteinExistence type="predicted"/>
<dbReference type="SUPFAM" id="SSF56399">
    <property type="entry name" value="ADP-ribosylation"/>
    <property type="match status" value="1"/>
</dbReference>
<dbReference type="Gene3D" id="3.90.228.10">
    <property type="match status" value="1"/>
</dbReference>
<dbReference type="InterPro" id="IPR043472">
    <property type="entry name" value="Macro_dom-like"/>
</dbReference>
<name>A0AAV2H1C3_LYMST</name>
<feature type="compositionally biased region" description="Basic and acidic residues" evidence="2">
    <location>
        <begin position="222"/>
        <end position="231"/>
    </location>
</feature>
<dbReference type="PROSITE" id="PS51059">
    <property type="entry name" value="PARP_CATALYTIC"/>
    <property type="match status" value="1"/>
</dbReference>
<dbReference type="PANTHER" id="PTHR45740">
    <property type="entry name" value="POLY [ADP-RIBOSE] POLYMERASE"/>
    <property type="match status" value="1"/>
</dbReference>
<dbReference type="PROSITE" id="PS51154">
    <property type="entry name" value="MACRO"/>
    <property type="match status" value="1"/>
</dbReference>
<feature type="domain" description="Macro" evidence="4">
    <location>
        <begin position="665"/>
        <end position="848"/>
    </location>
</feature>
<dbReference type="InterPro" id="IPR012317">
    <property type="entry name" value="Poly(ADP-ribose)pol_cat_dom"/>
</dbReference>
<sequence>MDTSLIVLDNIPLSYSEELMIEHIEATLDVDVQCAKIIGDLALFSLEHNLDDFEAAAKRVKKVTLEGRTIKLLPVDENNENAVAIYDYKSDVIHKTSLKKYFEQQFKDGKGCISSCKFWKKFKLGIIHFKPGSEKLVGKLLKKDKHRPVHGATVSIQPYYYNFHDLVEKRLPSDESVQAEIPCCEKVTSQCKEDDSSESESKSDNSSEDSSEQESDEDSEDQCERESHSEQESDESTSSEDQKCKNTGRHKGNFSDVTGSDGNNTYSESEDDSEEKNMGKQKGKSNIRKEKSNPDGNKGDPDLSDTEKNEKNFKQAKCKDESLDKPVEKVASFSLCSEKNNLPKERKEHAMSQAHYLLLKEHFGTFDNCSVEFLQDEKKAVFEGDEKDVSLRHWNMFSELREIEKDSLNLQGCLPQLLANEKGQHYLTNLREMESVTHCIDNDQLLLVSRSFNALNNAAERLRDVLNYKETFTTVNCQIPLEQLETLKTKLEKELLVNISWSVNQEEIFSEGVKDHVLLSKQDVCAMIEKFSEVTRTFVIESYKASYLRCHPSPKIKSIFQNVRDWSYDEGYSKGPMTYTFTGQNSSVSQVESLLQALVDNIVTRKIDFQKEYFSIDDIKVITLGLKTPEVKNKLEEFERQEKCFLKVKMPDESDLKDMNKKTQAKSDIFTAGTSCRILLKEGDIITEKADVLVCVLDKSINLKKTLVGKAFNSACSQLMEQLKTMHKENPSSLVHIVKGPFSPPLLSCLAICGVILSVWDEASSPTTLASILTNVLDEAIKMGARSVSLPTLGHGRMFKFPPKCISQIIIDTLQTYLSSDPALDEVIIMINDQEMLDTLKLVAQQNLTACSPTPLDIDSSSGDESADDTDEKTILDLAEAGDLEISVTMMKMDDPEKTLTKLKDLIKRRCLHTAEFENKMLLVLDQVIEEEAQNHLVYIRKSAGTESHPRKIIIKGFKKHVKKLESFIRTELSKIQMAMQNKILASGDAPPRGTMDFLMYAANITEMCPSYWGFCQQPSFLKRVLGALNYRFKGTEKKHVINVAVDKATKKAIVELFEKTWDSTHSGLGRDAKGLVSNAGCEVLNVERIENPLLFEPYAQTRKNLFAKYAEMGKMCDDLSTTLPRGQIRTTELLSSTLKDQLYHEVNEHYLFHGTKSNLIDALTQHGPDPKLCTNAMLGSGVYLAEASIKSDQYADPKNNRSPAGEELKMLLMRVLLGNTYVINRDHPRVQRGQGFTPLKRPPCAQCQSDVCSDVGHHHCDSVTLDSVLTDTRILFREFVVYDMSRCYPEYIITYKRK</sequence>
<protein>
    <recommendedName>
        <fullName evidence="1">Poly [ADP-ribose] polymerase</fullName>
        <shortName evidence="1">PARP</shortName>
        <ecNumber evidence="1">2.4.2.-</ecNumber>
    </recommendedName>
</protein>
<evidence type="ECO:0000259" key="3">
    <source>
        <dbReference type="PROSITE" id="PS51059"/>
    </source>
</evidence>
<feature type="domain" description="PARP catalytic" evidence="3">
    <location>
        <begin position="1027"/>
        <end position="1299"/>
    </location>
</feature>
<dbReference type="InterPro" id="IPR002589">
    <property type="entry name" value="Macro_dom"/>
</dbReference>
<keyword evidence="1" id="KW-0328">Glycosyltransferase</keyword>
<evidence type="ECO:0000313" key="6">
    <source>
        <dbReference type="Proteomes" id="UP001497497"/>
    </source>
</evidence>
<comment type="caution">
    <text evidence="5">The sequence shown here is derived from an EMBL/GenBank/DDBJ whole genome shotgun (WGS) entry which is preliminary data.</text>
</comment>
<reference evidence="5 6" key="1">
    <citation type="submission" date="2024-04" db="EMBL/GenBank/DDBJ databases">
        <authorList>
            <consortium name="Genoscope - CEA"/>
            <person name="William W."/>
        </authorList>
    </citation>
    <scope>NUCLEOTIDE SEQUENCE [LARGE SCALE GENOMIC DNA]</scope>
</reference>
<dbReference type="InterPro" id="IPR051712">
    <property type="entry name" value="ARTD-AVP"/>
</dbReference>